<dbReference type="InterPro" id="IPR000477">
    <property type="entry name" value="RT_dom"/>
</dbReference>
<reference evidence="2 3" key="1">
    <citation type="submission" date="2020-08" db="EMBL/GenBank/DDBJ databases">
        <title>Genomic Encyclopedia of Type Strains, Phase IV (KMG-V): Genome sequencing to study the core and pangenomes of soil and plant-associated prokaryotes.</title>
        <authorList>
            <person name="Whitman W."/>
        </authorList>
    </citation>
    <scope>NUCLEOTIDE SEQUENCE [LARGE SCALE GENOMIC DNA]</scope>
    <source>
        <strain evidence="2 3">ANJLi2</strain>
    </source>
</reference>
<comment type="caution">
    <text evidence="2">The sequence shown here is derived from an EMBL/GenBank/DDBJ whole genome shotgun (WGS) entry which is preliminary data.</text>
</comment>
<organism evidence="2 3">
    <name type="scientific">Mucilaginibacter lappiensis</name>
    <dbReference type="NCBI Taxonomy" id="354630"/>
    <lineage>
        <taxon>Bacteria</taxon>
        <taxon>Pseudomonadati</taxon>
        <taxon>Bacteroidota</taxon>
        <taxon>Sphingobacteriia</taxon>
        <taxon>Sphingobacteriales</taxon>
        <taxon>Sphingobacteriaceae</taxon>
        <taxon>Mucilaginibacter</taxon>
    </lineage>
</organism>
<name>A0ABR6PNC9_9SPHI</name>
<sequence length="547" mass="62504">MPSFADQFLDEENFFIAFKKISSFLNKANEWYDPVGLIKYEAGLSERIPLLIAEIKAGSYTSRPLQPLPFPKKDKENGEHRIRPYYVVHLDDQLISMAAVNIIGDMLERKMPHWSYGNRLYRPFWYETDSHTGKKTLKRGSCKNTSANLFRSWQQSWPRYKRHISMTITIMSKSDEFSVNDLNDPVEVRLFEQAQEDGFTDSRYLDQKSWHGQDLKILYWAGLDFKTFFPSIDPNKIIGNMVKYLVKDNGEARDDVEIIINVLSKLLNNKLDTTGWEDSDLSAYYNYDETTSSYYGLPTGLLVAGFLANVALMDIDIELQNLIRERKDTAIFKYVDDQVIISQSKNALLETLDIYHLLLKEKQPTITFQSDKIEPKDGLSYSAETGFTIEDEKAIELNVEYPEPLMTNTLQKVSAIDRTDMGLLQKDELLSMEADLKHLFLTDLPGTEIRKDTKMSFAAGKICALARQIKPDFGKLDPFAPLNQIILDKKTATLLDNYTGIKPDDEKSLSKLLVTLRNTAATEMVNSDLPRAIGELKSGMKGSLNCF</sequence>
<dbReference type="EMBL" id="JACHCB010000011">
    <property type="protein sequence ID" value="MBB6111275.1"/>
    <property type="molecule type" value="Genomic_DNA"/>
</dbReference>
<feature type="domain" description="Reverse transcriptase" evidence="1">
    <location>
        <begin position="51"/>
        <end position="410"/>
    </location>
</feature>
<proteinExistence type="predicted"/>
<evidence type="ECO:0000313" key="3">
    <source>
        <dbReference type="Proteomes" id="UP000541583"/>
    </source>
</evidence>
<dbReference type="RefSeq" id="WP_076375534.1">
    <property type="nucleotide sequence ID" value="NZ_FTMG01000011.1"/>
</dbReference>
<dbReference type="Proteomes" id="UP000541583">
    <property type="component" value="Unassembled WGS sequence"/>
</dbReference>
<dbReference type="PROSITE" id="PS50878">
    <property type="entry name" value="RT_POL"/>
    <property type="match status" value="1"/>
</dbReference>
<accession>A0ABR6PNC9</accession>
<protein>
    <recommendedName>
        <fullName evidence="1">Reverse transcriptase domain-containing protein</fullName>
    </recommendedName>
</protein>
<evidence type="ECO:0000259" key="1">
    <source>
        <dbReference type="PROSITE" id="PS50878"/>
    </source>
</evidence>
<gene>
    <name evidence="2" type="ORF">HDF23_004043</name>
</gene>
<keyword evidence="3" id="KW-1185">Reference proteome</keyword>
<evidence type="ECO:0000313" key="2">
    <source>
        <dbReference type="EMBL" id="MBB6111275.1"/>
    </source>
</evidence>
<dbReference type="CDD" id="cd01646">
    <property type="entry name" value="RT_Bac_retron_I"/>
    <property type="match status" value="1"/>
</dbReference>